<name>A0A7S4D0Z7_9EUGL</name>
<dbReference type="EMBL" id="HBJA01064757">
    <property type="protein sequence ID" value="CAE0811710.1"/>
    <property type="molecule type" value="Transcribed_RNA"/>
</dbReference>
<protein>
    <submittedName>
        <fullName evidence="1">Uncharacterized protein</fullName>
    </submittedName>
</protein>
<gene>
    <name evidence="1" type="ORF">EGYM00163_LOCUS22858</name>
</gene>
<dbReference type="AlphaFoldDB" id="A0A7S4D0Z7"/>
<reference evidence="1" key="1">
    <citation type="submission" date="2021-01" db="EMBL/GenBank/DDBJ databases">
        <authorList>
            <person name="Corre E."/>
            <person name="Pelletier E."/>
            <person name="Niang G."/>
            <person name="Scheremetjew M."/>
            <person name="Finn R."/>
            <person name="Kale V."/>
            <person name="Holt S."/>
            <person name="Cochrane G."/>
            <person name="Meng A."/>
            <person name="Brown T."/>
            <person name="Cohen L."/>
        </authorList>
    </citation>
    <scope>NUCLEOTIDE SEQUENCE</scope>
    <source>
        <strain evidence="1">CCMP1594</strain>
    </source>
</reference>
<accession>A0A7S4D0Z7</accession>
<evidence type="ECO:0000313" key="1">
    <source>
        <dbReference type="EMBL" id="CAE0811710.1"/>
    </source>
</evidence>
<proteinExistence type="predicted"/>
<sequence length="117" mass="13282">MGVTFSFFLFLGLSGEKTIQLDNSRAMVVVLFVVNQHQVLMALASQPTGLLMTNPWILTLLFSPWFHQESCYPVCYLSLQPFFANLLFQHVPYKLERSVSAVCVQFHTILQSPTVLV</sequence>
<organism evidence="1">
    <name type="scientific">Eutreptiella gymnastica</name>
    <dbReference type="NCBI Taxonomy" id="73025"/>
    <lineage>
        <taxon>Eukaryota</taxon>
        <taxon>Discoba</taxon>
        <taxon>Euglenozoa</taxon>
        <taxon>Euglenida</taxon>
        <taxon>Spirocuta</taxon>
        <taxon>Euglenophyceae</taxon>
        <taxon>Eutreptiales</taxon>
        <taxon>Eutreptiaceae</taxon>
        <taxon>Eutreptiella</taxon>
    </lineage>
</organism>